<feature type="region of interest" description="Disordered" evidence="1">
    <location>
        <begin position="1"/>
        <end position="23"/>
    </location>
</feature>
<dbReference type="GeneID" id="87878262"/>
<dbReference type="InterPro" id="IPR046368">
    <property type="entry name" value="Tag1"/>
</dbReference>
<dbReference type="AlphaFoldDB" id="A0AAJ0MU29"/>
<dbReference type="Pfam" id="PF12505">
    <property type="entry name" value="DUF3712"/>
    <property type="match status" value="1"/>
</dbReference>
<dbReference type="InterPro" id="IPR022185">
    <property type="entry name" value="DUF3712"/>
</dbReference>
<dbReference type="PANTHER" id="PTHR35895:SF1">
    <property type="entry name" value="LIPID-BINDING SERUM GLYCOPROTEIN C-TERMINAL DOMAIN-CONTAINING PROTEIN"/>
    <property type="match status" value="1"/>
</dbReference>
<keyword evidence="2" id="KW-1133">Transmembrane helix</keyword>
<reference evidence="3 4" key="1">
    <citation type="journal article" date="2023" name="Mol. Phylogenet. Evol.">
        <title>Genome-scale phylogeny and comparative genomics of the fungal order Sordariales.</title>
        <authorList>
            <person name="Hensen N."/>
            <person name="Bonometti L."/>
            <person name="Westerberg I."/>
            <person name="Brannstrom I.O."/>
            <person name="Guillou S."/>
            <person name="Cros-Aarteil S."/>
            <person name="Calhoun S."/>
            <person name="Haridas S."/>
            <person name="Kuo A."/>
            <person name="Mondo S."/>
            <person name="Pangilinan J."/>
            <person name="Riley R."/>
            <person name="LaButti K."/>
            <person name="Andreopoulos B."/>
            <person name="Lipzen A."/>
            <person name="Chen C."/>
            <person name="Yan M."/>
            <person name="Daum C."/>
            <person name="Ng V."/>
            <person name="Clum A."/>
            <person name="Steindorff A."/>
            <person name="Ohm R.A."/>
            <person name="Martin F."/>
            <person name="Silar P."/>
            <person name="Natvig D.O."/>
            <person name="Lalanne C."/>
            <person name="Gautier V."/>
            <person name="Ament-Velasquez S.L."/>
            <person name="Kruys A."/>
            <person name="Hutchinson M.I."/>
            <person name="Powell A.J."/>
            <person name="Barry K."/>
            <person name="Miller A.N."/>
            <person name="Grigoriev I.V."/>
            <person name="Debuchy R."/>
            <person name="Gladieux P."/>
            <person name="Hiltunen Thoren M."/>
            <person name="Johannesson H."/>
        </authorList>
    </citation>
    <scope>NUCLEOTIDE SEQUENCE [LARGE SCALE GENOMIC DNA]</scope>
    <source>
        <strain evidence="3 4">FGSC 10403</strain>
    </source>
</reference>
<dbReference type="RefSeq" id="XP_062695430.1">
    <property type="nucleotide sequence ID" value="XM_062840640.1"/>
</dbReference>
<proteinExistence type="predicted"/>
<protein>
    <submittedName>
        <fullName evidence="3">Uncharacterized protein</fullName>
    </submittedName>
</protein>
<keyword evidence="2" id="KW-0472">Membrane</keyword>
<comment type="caution">
    <text evidence="3">The sequence shown here is derived from an EMBL/GenBank/DDBJ whole genome shotgun (WGS) entry which is preliminary data.</text>
</comment>
<organism evidence="3 4">
    <name type="scientific">Neurospora hispaniola</name>
    <dbReference type="NCBI Taxonomy" id="588809"/>
    <lineage>
        <taxon>Eukaryota</taxon>
        <taxon>Fungi</taxon>
        <taxon>Dikarya</taxon>
        <taxon>Ascomycota</taxon>
        <taxon>Pezizomycotina</taxon>
        <taxon>Sordariomycetes</taxon>
        <taxon>Sordariomycetidae</taxon>
        <taxon>Sordariales</taxon>
        <taxon>Sordariaceae</taxon>
        <taxon>Neurospora</taxon>
    </lineage>
</organism>
<dbReference type="EMBL" id="JAULSX010000002">
    <property type="protein sequence ID" value="KAK3497166.1"/>
    <property type="molecule type" value="Genomic_DNA"/>
</dbReference>
<gene>
    <name evidence="3" type="ORF">B0T23DRAFT_437947</name>
</gene>
<dbReference type="GO" id="GO:0000329">
    <property type="term" value="C:fungal-type vacuole membrane"/>
    <property type="evidence" value="ECO:0007669"/>
    <property type="project" value="InterPro"/>
</dbReference>
<evidence type="ECO:0000256" key="1">
    <source>
        <dbReference type="SAM" id="MobiDB-lite"/>
    </source>
</evidence>
<sequence>MDKQPEDKQPEYTQTENVADKPRKRGCAGHCLKFWWAYLIAVIVIVVIVVPVVILVGVPKIAQQKLDHAELILDSIVMTNSRAQNFTMSINTEIKSDGKVKATIEPFEGVMYLEDLPEHQPFAKVHFPETTSAKSQIINITQFTMIDDLDAFTTFNTWLLHNETFRVTVEGDTKVHVKGIARAYGVTFKKTIEMPGLRMLDGTTVTNTTVNATAPKGQNNFFGTVRIPNYSKVAFELGNTTFHNYLLDKEIGTVYLDNLSLKPGNDNVYPMRATIDDLGYVTGLAVQKPYCDKLNGVLPFKLRGKSVINHGESLSYFADALASGNQTVQIDIRGTVKRSMGFTLGCSDE</sequence>
<evidence type="ECO:0000313" key="3">
    <source>
        <dbReference type="EMBL" id="KAK3497166.1"/>
    </source>
</evidence>
<dbReference type="Proteomes" id="UP001285908">
    <property type="component" value="Unassembled WGS sequence"/>
</dbReference>
<accession>A0AAJ0MU29</accession>
<dbReference type="PANTHER" id="PTHR35895">
    <property type="entry name" value="CHROMOSOME 16, WHOLE GENOME SHOTGUN SEQUENCE"/>
    <property type="match status" value="1"/>
</dbReference>
<feature type="compositionally biased region" description="Basic and acidic residues" evidence="1">
    <location>
        <begin position="1"/>
        <end position="10"/>
    </location>
</feature>
<feature type="transmembrane region" description="Helical" evidence="2">
    <location>
        <begin position="35"/>
        <end position="58"/>
    </location>
</feature>
<keyword evidence="2" id="KW-0812">Transmembrane</keyword>
<evidence type="ECO:0000256" key="2">
    <source>
        <dbReference type="SAM" id="Phobius"/>
    </source>
</evidence>
<evidence type="ECO:0000313" key="4">
    <source>
        <dbReference type="Proteomes" id="UP001285908"/>
    </source>
</evidence>
<keyword evidence="4" id="KW-1185">Reference proteome</keyword>
<name>A0AAJ0MU29_9PEZI</name>